<keyword evidence="1" id="KW-0816">Tricarboxylic acid cycle</keyword>
<evidence type="ECO:0000256" key="2">
    <source>
        <dbReference type="ARBA" id="ARBA00022598"/>
    </source>
</evidence>
<dbReference type="SUPFAM" id="SSF52210">
    <property type="entry name" value="Succinyl-CoA synthetase domains"/>
    <property type="match status" value="1"/>
</dbReference>
<evidence type="ECO:0000259" key="4">
    <source>
        <dbReference type="Pfam" id="PF08442"/>
    </source>
</evidence>
<keyword evidence="2" id="KW-0436">Ligase</keyword>
<comment type="caution">
    <text evidence="5">The sequence shown here is derived from an EMBL/GenBank/DDBJ whole genome shotgun (WGS) entry which is preliminary data.</text>
</comment>
<dbReference type="InterPro" id="IPR013815">
    <property type="entry name" value="ATP_grasp_subdomain_1"/>
</dbReference>
<evidence type="ECO:0000256" key="1">
    <source>
        <dbReference type="ARBA" id="ARBA00022532"/>
    </source>
</evidence>
<dbReference type="PANTHER" id="PTHR11815">
    <property type="entry name" value="SUCCINYL-COA SYNTHETASE BETA CHAIN"/>
    <property type="match status" value="1"/>
</dbReference>
<dbReference type="RefSeq" id="WP_211851397.1">
    <property type="nucleotide sequence ID" value="NZ_JAAGBB010000005.1"/>
</dbReference>
<evidence type="ECO:0000256" key="3">
    <source>
        <dbReference type="ARBA" id="ARBA00022741"/>
    </source>
</evidence>
<dbReference type="SUPFAM" id="SSF56059">
    <property type="entry name" value="Glutathione synthetase ATP-binding domain-like"/>
    <property type="match status" value="1"/>
</dbReference>
<feature type="domain" description="ATP-grasp fold succinyl-CoA synthetase-type" evidence="4">
    <location>
        <begin position="3"/>
        <end position="185"/>
    </location>
</feature>
<dbReference type="PANTHER" id="PTHR11815:SF10">
    <property type="entry name" value="SUCCINATE--COA LIGASE [GDP-FORMING] SUBUNIT BETA, MITOCHONDRIAL"/>
    <property type="match status" value="1"/>
</dbReference>
<dbReference type="InterPro" id="IPR013650">
    <property type="entry name" value="ATP-grasp_succ-CoA_synth-type"/>
</dbReference>
<dbReference type="EMBL" id="JAAGBB010000005">
    <property type="protein sequence ID" value="MBR0663802.1"/>
    <property type="molecule type" value="Genomic_DNA"/>
</dbReference>
<organism evidence="5 6">
    <name type="scientific">Plastoroseomonas hellenica</name>
    <dbReference type="NCBI Taxonomy" id="2687306"/>
    <lineage>
        <taxon>Bacteria</taxon>
        <taxon>Pseudomonadati</taxon>
        <taxon>Pseudomonadota</taxon>
        <taxon>Alphaproteobacteria</taxon>
        <taxon>Acetobacterales</taxon>
        <taxon>Acetobacteraceae</taxon>
        <taxon>Plastoroseomonas</taxon>
    </lineage>
</organism>
<accession>A0ABS5EU35</accession>
<protein>
    <recommendedName>
        <fullName evidence="4">ATP-grasp fold succinyl-CoA synthetase-type domain-containing protein</fullName>
    </recommendedName>
</protein>
<dbReference type="Gene3D" id="3.40.50.261">
    <property type="entry name" value="Succinyl-CoA synthetase domains"/>
    <property type="match status" value="1"/>
</dbReference>
<dbReference type="Proteomes" id="UP001196870">
    <property type="component" value="Unassembled WGS sequence"/>
</dbReference>
<name>A0ABS5EU35_9PROT</name>
<dbReference type="InterPro" id="IPR016102">
    <property type="entry name" value="Succinyl-CoA_synth-like"/>
</dbReference>
<sequence>MRLTEAEAKALLRRHGVAVPNSVLLAGDAVPEEAASWRGLVLKAQLAEGGRGKRGLVRLVTPETLMPARAEMRAILGPDAADTGFLLEEAVPVAREMFLALRVDGTGQCLEMLFSEHGGIAVEEGKPVLRLALDAEAPGLAERIHAGIGRRLAPALAARVARQAARLTAVMRDEDLELLEINPLALLEDGRLLALDAKLLRDDAAAPRHDAEATRASAAIEERSLTPLERRARVQGFTLVEMPGDVALVSAGAGLGMFLVDLLADHGLAAASFMDNRRGGPAETTEARLDAAFALARRPEVRAILFYTTLASRPVADRIETLLGFLARNPAPKPLYVGFAAAPSASRGFDAEAAASRLQAAGVALLHDDPLTLVRAIAANTGAPPAKAA</sequence>
<reference evidence="6" key="1">
    <citation type="journal article" date="2021" name="Syst. Appl. Microbiol.">
        <title>Roseomonas hellenica sp. nov., isolated from roots of wild-growing Alkanna tinctoria.</title>
        <authorList>
            <person name="Rat A."/>
            <person name="Naranjo H.D."/>
            <person name="Lebbe L."/>
            <person name="Cnockaert M."/>
            <person name="Krigas N."/>
            <person name="Grigoriadou K."/>
            <person name="Maloupa E."/>
            <person name="Willems A."/>
        </authorList>
    </citation>
    <scope>NUCLEOTIDE SEQUENCE [LARGE SCALE GENOMIC DNA]</scope>
    <source>
        <strain evidence="6">LMG 31523</strain>
    </source>
</reference>
<proteinExistence type="predicted"/>
<dbReference type="Gene3D" id="3.30.470.20">
    <property type="entry name" value="ATP-grasp fold, B domain"/>
    <property type="match status" value="1"/>
</dbReference>
<evidence type="ECO:0000313" key="5">
    <source>
        <dbReference type="EMBL" id="MBR0663802.1"/>
    </source>
</evidence>
<keyword evidence="3" id="KW-0547">Nucleotide-binding</keyword>
<dbReference type="Pfam" id="PF08442">
    <property type="entry name" value="ATP-grasp_2"/>
    <property type="match status" value="1"/>
</dbReference>
<gene>
    <name evidence="5" type="ORF">GXW71_05465</name>
</gene>
<dbReference type="Gene3D" id="3.30.1490.20">
    <property type="entry name" value="ATP-grasp fold, A domain"/>
    <property type="match status" value="1"/>
</dbReference>
<keyword evidence="6" id="KW-1185">Reference proteome</keyword>
<evidence type="ECO:0000313" key="6">
    <source>
        <dbReference type="Proteomes" id="UP001196870"/>
    </source>
</evidence>